<name>A0A918CK69_9ACTN</name>
<dbReference type="AlphaFoldDB" id="A0A918CK69"/>
<comment type="caution">
    <text evidence="1">The sequence shown here is derived from an EMBL/GenBank/DDBJ whole genome shotgun (WGS) entry which is preliminary data.</text>
</comment>
<reference evidence="1" key="2">
    <citation type="submission" date="2020-09" db="EMBL/GenBank/DDBJ databases">
        <authorList>
            <person name="Sun Q."/>
            <person name="Ohkuma M."/>
        </authorList>
    </citation>
    <scope>NUCLEOTIDE SEQUENCE</scope>
    <source>
        <strain evidence="1">JCM 4346</strain>
    </source>
</reference>
<keyword evidence="2" id="KW-1185">Reference proteome</keyword>
<evidence type="ECO:0000313" key="2">
    <source>
        <dbReference type="Proteomes" id="UP000658320"/>
    </source>
</evidence>
<sequence>MPRLDAHSVAGHFDQLGWHYRIVDNNTVLTGVRCLVPCYDYRAALEVRTTERWVYLRVLLQRDVLPARRVTVLRFLSRWNQRCHQARLLLVDDCVVVQAEIATVQCHFGAFRDALSAVCRYSELVGVEVSVLATNPAAGELYEAVEAARENDYSPTAGRGLTAEEMDFDFDLVVNPSSSAAVPAPSTAAR</sequence>
<gene>
    <name evidence="1" type="ORF">GCM10010251_47200</name>
</gene>
<reference evidence="1" key="1">
    <citation type="journal article" date="2014" name="Int. J. Syst. Evol. Microbiol.">
        <title>Complete genome sequence of Corynebacterium casei LMG S-19264T (=DSM 44701T), isolated from a smear-ripened cheese.</title>
        <authorList>
            <consortium name="US DOE Joint Genome Institute (JGI-PGF)"/>
            <person name="Walter F."/>
            <person name="Albersmeier A."/>
            <person name="Kalinowski J."/>
            <person name="Ruckert C."/>
        </authorList>
    </citation>
    <scope>NUCLEOTIDE SEQUENCE</scope>
    <source>
        <strain evidence="1">JCM 4346</strain>
    </source>
</reference>
<dbReference type="EMBL" id="BMSX01000011">
    <property type="protein sequence ID" value="GGR25724.1"/>
    <property type="molecule type" value="Genomic_DNA"/>
</dbReference>
<dbReference type="Proteomes" id="UP000658320">
    <property type="component" value="Unassembled WGS sequence"/>
</dbReference>
<organism evidence="1 2">
    <name type="scientific">Streptomyces aurantiogriseus</name>
    <dbReference type="NCBI Taxonomy" id="66870"/>
    <lineage>
        <taxon>Bacteria</taxon>
        <taxon>Bacillati</taxon>
        <taxon>Actinomycetota</taxon>
        <taxon>Actinomycetes</taxon>
        <taxon>Kitasatosporales</taxon>
        <taxon>Streptomycetaceae</taxon>
        <taxon>Streptomyces</taxon>
    </lineage>
</organism>
<dbReference type="RefSeq" id="WP_189939679.1">
    <property type="nucleotide sequence ID" value="NZ_BMSX01000011.1"/>
</dbReference>
<protein>
    <submittedName>
        <fullName evidence="1">Uncharacterized protein</fullName>
    </submittedName>
</protein>
<accession>A0A918CK69</accession>
<proteinExistence type="predicted"/>
<evidence type="ECO:0000313" key="1">
    <source>
        <dbReference type="EMBL" id="GGR25724.1"/>
    </source>
</evidence>